<reference evidence="2 3" key="1">
    <citation type="submission" date="2018-07" db="EMBL/GenBank/DDBJ databases">
        <title>Genomic Encyclopedia of Type Strains, Phase IV (KMG-IV): sequencing the most valuable type-strain genomes for metagenomic binning, comparative biology and taxonomic classification.</title>
        <authorList>
            <person name="Goeker M."/>
        </authorList>
    </citation>
    <scope>NUCLEOTIDE SEQUENCE [LARGE SCALE GENOMIC DNA]</scope>
    <source>
        <strain evidence="2 3">DSM 4134</strain>
    </source>
</reference>
<evidence type="ECO:0000259" key="1">
    <source>
        <dbReference type="Pfam" id="PF09345"/>
    </source>
</evidence>
<name>A0A3D9KZG9_MARFU</name>
<dbReference type="Proteomes" id="UP000256779">
    <property type="component" value="Unassembled WGS sequence"/>
</dbReference>
<organism evidence="2 3">
    <name type="scientific">Marinoscillum furvescens DSM 4134</name>
    <dbReference type="NCBI Taxonomy" id="1122208"/>
    <lineage>
        <taxon>Bacteria</taxon>
        <taxon>Pseudomonadati</taxon>
        <taxon>Bacteroidota</taxon>
        <taxon>Cytophagia</taxon>
        <taxon>Cytophagales</taxon>
        <taxon>Reichenbachiellaceae</taxon>
        <taxon>Marinoscillum</taxon>
    </lineage>
</organism>
<protein>
    <submittedName>
        <fullName evidence="2">Uncharacterized protein DUF1987</fullName>
    </submittedName>
</protein>
<gene>
    <name evidence="2" type="ORF">C7460_1253</name>
</gene>
<dbReference type="AlphaFoldDB" id="A0A3D9KZG9"/>
<dbReference type="EMBL" id="QREG01000025">
    <property type="protein sequence ID" value="RED93358.1"/>
    <property type="molecule type" value="Genomic_DNA"/>
</dbReference>
<proteinExistence type="predicted"/>
<dbReference type="Pfam" id="PF09345">
    <property type="entry name" value="SiaC"/>
    <property type="match status" value="1"/>
</dbReference>
<evidence type="ECO:0000313" key="2">
    <source>
        <dbReference type="EMBL" id="RED93358.1"/>
    </source>
</evidence>
<evidence type="ECO:0000313" key="3">
    <source>
        <dbReference type="Proteomes" id="UP000256779"/>
    </source>
</evidence>
<dbReference type="InterPro" id="IPR018530">
    <property type="entry name" value="SiaC"/>
</dbReference>
<dbReference type="RefSeq" id="WP_115869895.1">
    <property type="nucleotide sequence ID" value="NZ_QREG01000025.1"/>
</dbReference>
<keyword evidence="3" id="KW-1185">Reference proteome</keyword>
<comment type="caution">
    <text evidence="2">The sequence shown here is derived from an EMBL/GenBank/DDBJ whole genome shotgun (WGS) entry which is preliminary data.</text>
</comment>
<accession>A0A3D9KZG9</accession>
<feature type="domain" description="SiaC family regulatory phosphoprotein" evidence="1">
    <location>
        <begin position="28"/>
        <end position="128"/>
    </location>
</feature>
<sequence>MNLAIQNLASNTFSPLFNVDKLMYPFIQYENGRLEIQGMINHPAIESCFNQVLEAFENDLNNHNVIMIELTLDALNTPTLKMLFDLCKLLADNRNKEFHIQWNVSKNNTALIKTGLDLNELFGLNFQFSYE</sequence>